<dbReference type="Proteomes" id="UP001418637">
    <property type="component" value="Unassembled WGS sequence"/>
</dbReference>
<organism evidence="1 2">
    <name type="scientific">Hohaiivirga grylli</name>
    <dbReference type="NCBI Taxonomy" id="3133970"/>
    <lineage>
        <taxon>Bacteria</taxon>
        <taxon>Pseudomonadati</taxon>
        <taxon>Pseudomonadota</taxon>
        <taxon>Alphaproteobacteria</taxon>
        <taxon>Hyphomicrobiales</taxon>
        <taxon>Methylobacteriaceae</taxon>
        <taxon>Hohaiivirga</taxon>
    </lineage>
</organism>
<name>A0ABV0BH29_9HYPH</name>
<comment type="caution">
    <text evidence="1">The sequence shown here is derived from an EMBL/GenBank/DDBJ whole genome shotgun (WGS) entry which is preliminary data.</text>
</comment>
<dbReference type="InterPro" id="IPR007351">
    <property type="entry name" value="YjbR"/>
</dbReference>
<dbReference type="InterPro" id="IPR038056">
    <property type="entry name" value="YjbR-like_sf"/>
</dbReference>
<dbReference type="PANTHER" id="PTHR35145">
    <property type="entry name" value="CYTOPLASMIC PROTEIN-RELATED"/>
    <property type="match status" value="1"/>
</dbReference>
<evidence type="ECO:0000313" key="2">
    <source>
        <dbReference type="Proteomes" id="UP001418637"/>
    </source>
</evidence>
<dbReference type="EMBL" id="JBBYXI010000001">
    <property type="protein sequence ID" value="MEN3930268.1"/>
    <property type="molecule type" value="Genomic_DNA"/>
</dbReference>
<dbReference type="SUPFAM" id="SSF142906">
    <property type="entry name" value="YjbR-like"/>
    <property type="match status" value="1"/>
</dbReference>
<accession>A0ABV0BH29</accession>
<dbReference type="RefSeq" id="WP_346336230.1">
    <property type="nucleotide sequence ID" value="NZ_JBBYXI010000001.1"/>
</dbReference>
<dbReference type="Gene3D" id="3.90.1150.30">
    <property type="match status" value="1"/>
</dbReference>
<reference evidence="1 2" key="1">
    <citation type="submission" date="2024-04" db="EMBL/GenBank/DDBJ databases">
        <title>A novel species isolated from cricket.</title>
        <authorList>
            <person name="Wang H.-C."/>
        </authorList>
    </citation>
    <scope>NUCLEOTIDE SEQUENCE [LARGE SCALE GENOMIC DNA]</scope>
    <source>
        <strain evidence="1 2">WL0021</strain>
    </source>
</reference>
<gene>
    <name evidence="1" type="ORF">WJT86_04225</name>
</gene>
<keyword evidence="1" id="KW-0238">DNA-binding</keyword>
<protein>
    <submittedName>
        <fullName evidence="1">MmcQ/YjbR family DNA-binding protein</fullName>
    </submittedName>
</protein>
<dbReference type="GO" id="GO:0003677">
    <property type="term" value="F:DNA binding"/>
    <property type="evidence" value="ECO:0007669"/>
    <property type="project" value="UniProtKB-KW"/>
</dbReference>
<sequence length="128" mass="14703">MELFTREAYEAFILTLPGTKIVEQWDSHVAKVGDKVFSLLTQDRCKWLPKEDKPYRFIVIHCPGYSFEMLTTLSGVNQASHFAKRRWASISNNSELSEDDIKAYITRSHQLIAAKLTKKLRAELGITI</sequence>
<keyword evidence="2" id="KW-1185">Reference proteome</keyword>
<dbReference type="PANTHER" id="PTHR35145:SF1">
    <property type="entry name" value="CYTOPLASMIC PROTEIN"/>
    <property type="match status" value="1"/>
</dbReference>
<dbReference type="InterPro" id="IPR058532">
    <property type="entry name" value="YjbR/MT2646/Rv2570-like"/>
</dbReference>
<evidence type="ECO:0000313" key="1">
    <source>
        <dbReference type="EMBL" id="MEN3930268.1"/>
    </source>
</evidence>
<proteinExistence type="predicted"/>
<dbReference type="Pfam" id="PF04237">
    <property type="entry name" value="YjbR"/>
    <property type="match status" value="1"/>
</dbReference>